<dbReference type="Proteomes" id="UP000245711">
    <property type="component" value="Chromosome"/>
</dbReference>
<dbReference type="EMBL" id="CP021354">
    <property type="protein sequence ID" value="AWK71807.1"/>
    <property type="molecule type" value="Genomic_DNA"/>
</dbReference>
<evidence type="ECO:0000313" key="3">
    <source>
        <dbReference type="Proteomes" id="UP000245711"/>
    </source>
</evidence>
<protein>
    <submittedName>
        <fullName evidence="2">Uncharacterized protein</fullName>
    </submittedName>
</protein>
<organism evidence="2 3">
    <name type="scientific">Rhodococcus oxybenzonivorans</name>
    <dbReference type="NCBI Taxonomy" id="1990687"/>
    <lineage>
        <taxon>Bacteria</taxon>
        <taxon>Bacillati</taxon>
        <taxon>Actinomycetota</taxon>
        <taxon>Actinomycetes</taxon>
        <taxon>Mycobacteriales</taxon>
        <taxon>Nocardiaceae</taxon>
        <taxon>Rhodococcus</taxon>
    </lineage>
</organism>
<dbReference type="AlphaFoldDB" id="A0A2S2BT50"/>
<evidence type="ECO:0000313" key="2">
    <source>
        <dbReference type="EMBL" id="AWK71807.1"/>
    </source>
</evidence>
<sequence length="127" mass="13691">MIFSLGGVLAYGLAGSRGRRPCFFAAGNFLYAAVADLFPEIATSPIPRGNILSTMSFAVGLVTLVAIARAVRPASPPRPKQTTPSTIVRDGCLAGLVRWAVRPYRSRSHRYRPEGDTQPGKQEGEYP</sequence>
<feature type="region of interest" description="Disordered" evidence="1">
    <location>
        <begin position="108"/>
        <end position="127"/>
    </location>
</feature>
<accession>A0A2S2BT50</accession>
<gene>
    <name evidence="2" type="ORF">CBI38_09580</name>
</gene>
<name>A0A2S2BT50_9NOCA</name>
<keyword evidence="3" id="KW-1185">Reference proteome</keyword>
<proteinExistence type="predicted"/>
<evidence type="ECO:0000256" key="1">
    <source>
        <dbReference type="SAM" id="MobiDB-lite"/>
    </source>
</evidence>
<reference evidence="2 3" key="1">
    <citation type="submission" date="2017-05" db="EMBL/GenBank/DDBJ databases">
        <title>Isolation of Rhodococcus sp. S2-17 biodegrading of BP-3.</title>
        <authorList>
            <person name="Lee Y."/>
            <person name="Kim K.H."/>
            <person name="Chun B.H."/>
            <person name="Jung H.S."/>
            <person name="Jeon C.O."/>
        </authorList>
    </citation>
    <scope>NUCLEOTIDE SEQUENCE [LARGE SCALE GENOMIC DNA]</scope>
    <source>
        <strain evidence="2 3">S2-17</strain>
    </source>
</reference>
<dbReference type="KEGG" id="roz:CBI38_09580"/>